<comment type="subcellular location">
    <subcellularLocation>
        <location evidence="1 13">Secreted</location>
        <location evidence="1 13">Cell wall</location>
    </subcellularLocation>
</comment>
<evidence type="ECO:0000256" key="11">
    <source>
        <dbReference type="ARBA" id="ARBA00047928"/>
    </source>
</evidence>
<dbReference type="InterPro" id="IPR000070">
    <property type="entry name" value="Pectinesterase_cat"/>
</dbReference>
<dbReference type="EC" id="3.1.1.11" evidence="5 13"/>
<dbReference type="FunFam" id="2.160.20.10:FF:000029">
    <property type="entry name" value="Pectinesterase 4"/>
    <property type="match status" value="1"/>
</dbReference>
<gene>
    <name evidence="15" type="ORF">SASPL_145376</name>
</gene>
<dbReference type="PROSITE" id="PS00800">
    <property type="entry name" value="PECTINESTERASE_1"/>
    <property type="match status" value="1"/>
</dbReference>
<protein>
    <recommendedName>
        <fullName evidence="5 13">Pectinesterase</fullName>
        <ecNumber evidence="5 13">3.1.1.11</ecNumber>
    </recommendedName>
</protein>
<dbReference type="Pfam" id="PF01095">
    <property type="entry name" value="Pectinesterase"/>
    <property type="match status" value="1"/>
</dbReference>
<evidence type="ECO:0000256" key="13">
    <source>
        <dbReference type="RuleBase" id="RU000589"/>
    </source>
</evidence>
<keyword evidence="10 13" id="KW-0961">Cell wall biogenesis/degradation</keyword>
<evidence type="ECO:0000256" key="3">
    <source>
        <dbReference type="ARBA" id="ARBA00006027"/>
    </source>
</evidence>
<dbReference type="SMART" id="SM00856">
    <property type="entry name" value="PMEI"/>
    <property type="match status" value="1"/>
</dbReference>
<dbReference type="Gene3D" id="2.160.20.10">
    <property type="entry name" value="Single-stranded right-handed beta-helix, Pectin lyase-like"/>
    <property type="match status" value="1"/>
</dbReference>
<comment type="similarity">
    <text evidence="3">In the N-terminal section; belongs to the PMEI family.</text>
</comment>
<evidence type="ECO:0000256" key="1">
    <source>
        <dbReference type="ARBA" id="ARBA00004191"/>
    </source>
</evidence>
<dbReference type="GO" id="GO:0045490">
    <property type="term" value="P:pectin catabolic process"/>
    <property type="evidence" value="ECO:0007669"/>
    <property type="project" value="UniProtKB-UniRule"/>
</dbReference>
<dbReference type="EMBL" id="PNBA02000017">
    <property type="protein sequence ID" value="KAG6394786.1"/>
    <property type="molecule type" value="Genomic_DNA"/>
</dbReference>
<evidence type="ECO:0000313" key="16">
    <source>
        <dbReference type="Proteomes" id="UP000298416"/>
    </source>
</evidence>
<keyword evidence="16" id="KW-1185">Reference proteome</keyword>
<dbReference type="InterPro" id="IPR011050">
    <property type="entry name" value="Pectin_lyase_fold/virulence"/>
</dbReference>
<evidence type="ECO:0000259" key="14">
    <source>
        <dbReference type="SMART" id="SM00856"/>
    </source>
</evidence>
<dbReference type="GO" id="GO:0042545">
    <property type="term" value="P:cell wall modification"/>
    <property type="evidence" value="ECO:0007669"/>
    <property type="project" value="UniProtKB-UniRule"/>
</dbReference>
<dbReference type="NCBIfam" id="TIGR01614">
    <property type="entry name" value="PME_inhib"/>
    <property type="match status" value="1"/>
</dbReference>
<comment type="function">
    <text evidence="13">Acts in the modification of cell walls via demethylesterification of cell wall pectin.</text>
</comment>
<comment type="caution">
    <text evidence="15">The sequence shown here is derived from an EMBL/GenBank/DDBJ whole genome shotgun (WGS) entry which is preliminary data.</text>
</comment>
<feature type="active site" evidence="12">
    <location>
        <position position="402"/>
    </location>
</feature>
<evidence type="ECO:0000256" key="7">
    <source>
        <dbReference type="ARBA" id="ARBA00022525"/>
    </source>
</evidence>
<dbReference type="Proteomes" id="UP000298416">
    <property type="component" value="Unassembled WGS sequence"/>
</dbReference>
<dbReference type="InterPro" id="IPR018040">
    <property type="entry name" value="Pectinesterase_Tyr_AS"/>
</dbReference>
<name>A0A8X8WIY5_SALSN</name>
<evidence type="ECO:0000256" key="9">
    <source>
        <dbReference type="ARBA" id="ARBA00023085"/>
    </source>
</evidence>
<reference evidence="15" key="2">
    <citation type="submission" date="2020-08" db="EMBL/GenBank/DDBJ databases">
        <title>Plant Genome Project.</title>
        <authorList>
            <person name="Zhang R.-G."/>
        </authorList>
    </citation>
    <scope>NUCLEOTIDE SEQUENCE</scope>
    <source>
        <strain evidence="15">Huo1</strain>
        <tissue evidence="15">Leaf</tissue>
    </source>
</reference>
<keyword evidence="7 13" id="KW-0964">Secreted</keyword>
<dbReference type="GO" id="GO:0030599">
    <property type="term" value="F:pectinesterase activity"/>
    <property type="evidence" value="ECO:0007669"/>
    <property type="project" value="UniProtKB-UniRule"/>
</dbReference>
<feature type="domain" description="Pectinesterase inhibitor" evidence="14">
    <location>
        <begin position="56"/>
        <end position="206"/>
    </location>
</feature>
<dbReference type="GO" id="GO:0004857">
    <property type="term" value="F:enzyme inhibitor activity"/>
    <property type="evidence" value="ECO:0007669"/>
    <property type="project" value="InterPro"/>
</dbReference>
<evidence type="ECO:0000313" key="15">
    <source>
        <dbReference type="EMBL" id="KAG6394786.1"/>
    </source>
</evidence>
<proteinExistence type="inferred from homology"/>
<dbReference type="PANTHER" id="PTHR31707">
    <property type="entry name" value="PECTINESTERASE"/>
    <property type="match status" value="1"/>
</dbReference>
<dbReference type="InterPro" id="IPR012334">
    <property type="entry name" value="Pectin_lyas_fold"/>
</dbReference>
<comment type="catalytic activity">
    <reaction evidence="11 13">
        <text>[(1-&gt;4)-alpha-D-galacturonosyl methyl ester](n) + n H2O = [(1-&gt;4)-alpha-D-galacturonosyl](n) + n methanol + n H(+)</text>
        <dbReference type="Rhea" id="RHEA:22380"/>
        <dbReference type="Rhea" id="RHEA-COMP:14570"/>
        <dbReference type="Rhea" id="RHEA-COMP:14573"/>
        <dbReference type="ChEBI" id="CHEBI:15377"/>
        <dbReference type="ChEBI" id="CHEBI:15378"/>
        <dbReference type="ChEBI" id="CHEBI:17790"/>
        <dbReference type="ChEBI" id="CHEBI:140522"/>
        <dbReference type="ChEBI" id="CHEBI:140523"/>
        <dbReference type="EC" id="3.1.1.11"/>
    </reaction>
</comment>
<evidence type="ECO:0000256" key="8">
    <source>
        <dbReference type="ARBA" id="ARBA00022801"/>
    </source>
</evidence>
<evidence type="ECO:0000256" key="2">
    <source>
        <dbReference type="ARBA" id="ARBA00005184"/>
    </source>
</evidence>
<evidence type="ECO:0000256" key="4">
    <source>
        <dbReference type="ARBA" id="ARBA00007786"/>
    </source>
</evidence>
<keyword evidence="9 13" id="KW-0063">Aspartyl esterase</keyword>
<dbReference type="InterPro" id="IPR006501">
    <property type="entry name" value="Pectinesterase_inhib_dom"/>
</dbReference>
<dbReference type="Pfam" id="PF04043">
    <property type="entry name" value="PMEI"/>
    <property type="match status" value="1"/>
</dbReference>
<dbReference type="SUPFAM" id="SSF101148">
    <property type="entry name" value="Plant invertase/pectin methylesterase inhibitor"/>
    <property type="match status" value="1"/>
</dbReference>
<dbReference type="SUPFAM" id="SSF51126">
    <property type="entry name" value="Pectin lyase-like"/>
    <property type="match status" value="1"/>
</dbReference>
<evidence type="ECO:0000256" key="12">
    <source>
        <dbReference type="PROSITE-ProRule" id="PRU10040"/>
    </source>
</evidence>
<evidence type="ECO:0000256" key="5">
    <source>
        <dbReference type="ARBA" id="ARBA00013229"/>
    </source>
</evidence>
<sequence>MPVEESKRKLAVAGLTAILLVAAVIAVAVGSSKDGIDIATSGGDAETGRSGHGIGASTKAVQAICSPTAYKETCEESLADANTTDTRQLIERAINVTVANVEEALESSTLLQEAARDPATKDAFRVCEDVLHRASGDLRRTVGKMAEFDYMKTDAFVADLRTWLSAVVTNQETCVDAFENTTGDTSEKMKKLLETATELASNGLAMVTELATVISSFNLGSLGDMFGGSRRLLTAAEEEKRRLAQEIDTLAPDILVAQDGTGQFETITEAVAAVKNDSENSTVIHVKAGVYNEYVSIPKGKNKVVIIGDGPETTKVTGNKSIAGGVPTFYTATLDVNSEDFIAKDIGFENTAGVDGYQALALRVSGDRAIFYNVKVDGYQNSLCADVYRQFYSNCTITGTTDFVFGDALALFQNCTFVARTPGANRESVVFAQGRNDSNSNSVFVIQNGRITAEPALLEVQPPDRSYLGHPWKPYSRTVIMHTEIDNFINPVGWSTWIGKLGLNTCYYGEYENTGPGSETKNRVTWRGIRKITSEIAKTWTGSVIYVDDGWIKKSGVQYEPNLKEI</sequence>
<keyword evidence="6 13" id="KW-0134">Cell wall</keyword>
<reference evidence="15" key="1">
    <citation type="submission" date="2018-01" db="EMBL/GenBank/DDBJ databases">
        <authorList>
            <person name="Mao J.F."/>
        </authorList>
    </citation>
    <scope>NUCLEOTIDE SEQUENCE</scope>
    <source>
        <strain evidence="15">Huo1</strain>
        <tissue evidence="15">Leaf</tissue>
    </source>
</reference>
<dbReference type="OrthoDB" id="2019149at2759"/>
<keyword evidence="8 13" id="KW-0378">Hydrolase</keyword>
<dbReference type="AlphaFoldDB" id="A0A8X8WIY5"/>
<dbReference type="InterPro" id="IPR033131">
    <property type="entry name" value="Pectinesterase_Asp_AS"/>
</dbReference>
<dbReference type="PROSITE" id="PS00503">
    <property type="entry name" value="PECTINESTERASE_2"/>
    <property type="match status" value="1"/>
</dbReference>
<dbReference type="CDD" id="cd15798">
    <property type="entry name" value="PMEI-like_3"/>
    <property type="match status" value="1"/>
</dbReference>
<dbReference type="Gene3D" id="1.20.140.40">
    <property type="entry name" value="Invertase/pectin methylesterase inhibitor family protein"/>
    <property type="match status" value="1"/>
</dbReference>
<dbReference type="FunFam" id="1.20.140.40:FF:000001">
    <property type="entry name" value="Pectinesterase"/>
    <property type="match status" value="1"/>
</dbReference>
<organism evidence="15">
    <name type="scientific">Salvia splendens</name>
    <name type="common">Scarlet sage</name>
    <dbReference type="NCBI Taxonomy" id="180675"/>
    <lineage>
        <taxon>Eukaryota</taxon>
        <taxon>Viridiplantae</taxon>
        <taxon>Streptophyta</taxon>
        <taxon>Embryophyta</taxon>
        <taxon>Tracheophyta</taxon>
        <taxon>Spermatophyta</taxon>
        <taxon>Magnoliopsida</taxon>
        <taxon>eudicotyledons</taxon>
        <taxon>Gunneridae</taxon>
        <taxon>Pentapetalae</taxon>
        <taxon>asterids</taxon>
        <taxon>lamiids</taxon>
        <taxon>Lamiales</taxon>
        <taxon>Lamiaceae</taxon>
        <taxon>Nepetoideae</taxon>
        <taxon>Mentheae</taxon>
        <taxon>Salviinae</taxon>
        <taxon>Salvia</taxon>
        <taxon>Salvia subgen. Calosphace</taxon>
        <taxon>core Calosphace</taxon>
    </lineage>
</organism>
<dbReference type="InterPro" id="IPR035513">
    <property type="entry name" value="Invertase/methylesterase_inhib"/>
</dbReference>
<evidence type="ECO:0000256" key="6">
    <source>
        <dbReference type="ARBA" id="ARBA00022512"/>
    </source>
</evidence>
<evidence type="ECO:0000256" key="10">
    <source>
        <dbReference type="ARBA" id="ARBA00023316"/>
    </source>
</evidence>
<accession>A0A8X8WIY5</accession>
<comment type="similarity">
    <text evidence="4">In the C-terminal section; belongs to the pectinesterase family.</text>
</comment>
<comment type="pathway">
    <text evidence="2 13">Glycan metabolism; pectin degradation; 2-dehydro-3-deoxy-D-gluconate from pectin: step 1/5.</text>
</comment>